<proteinExistence type="predicted"/>
<comment type="caution">
    <text evidence="1">The sequence shown here is derived from an EMBL/GenBank/DDBJ whole genome shotgun (WGS) entry which is preliminary data.</text>
</comment>
<dbReference type="EMBL" id="JADYXP020000015">
    <property type="protein sequence ID" value="KAL0109692.1"/>
    <property type="molecule type" value="Genomic_DNA"/>
</dbReference>
<evidence type="ECO:0000313" key="1">
    <source>
        <dbReference type="EMBL" id="KAL0109692.1"/>
    </source>
</evidence>
<accession>A0AAW2F6W0</accession>
<dbReference type="Proteomes" id="UP001430953">
    <property type="component" value="Unassembled WGS sequence"/>
</dbReference>
<dbReference type="AlphaFoldDB" id="A0AAW2F6W0"/>
<keyword evidence="2" id="KW-1185">Reference proteome</keyword>
<protein>
    <submittedName>
        <fullName evidence="1">Uncharacterized protein</fullName>
    </submittedName>
</protein>
<reference evidence="1 2" key="1">
    <citation type="submission" date="2023-03" db="EMBL/GenBank/DDBJ databases">
        <title>High recombination rates correlate with genetic variation in Cardiocondyla obscurior ants.</title>
        <authorList>
            <person name="Errbii M."/>
        </authorList>
    </citation>
    <scope>NUCLEOTIDE SEQUENCE [LARGE SCALE GENOMIC DNA]</scope>
    <source>
        <strain evidence="1">Alpha-2009</strain>
        <tissue evidence="1">Whole body</tissue>
    </source>
</reference>
<evidence type="ECO:0000313" key="2">
    <source>
        <dbReference type="Proteomes" id="UP001430953"/>
    </source>
</evidence>
<sequence>MRIRARLCVRARRVFIRYPSVRPPAHRQQRTRHIRSLCRRRRLYRVSRAALKFPRTARLSLEVRKKVRRIPISRNVTFET</sequence>
<name>A0AAW2F6W0_9HYME</name>
<organism evidence="1 2">
    <name type="scientific">Cardiocondyla obscurior</name>
    <dbReference type="NCBI Taxonomy" id="286306"/>
    <lineage>
        <taxon>Eukaryota</taxon>
        <taxon>Metazoa</taxon>
        <taxon>Ecdysozoa</taxon>
        <taxon>Arthropoda</taxon>
        <taxon>Hexapoda</taxon>
        <taxon>Insecta</taxon>
        <taxon>Pterygota</taxon>
        <taxon>Neoptera</taxon>
        <taxon>Endopterygota</taxon>
        <taxon>Hymenoptera</taxon>
        <taxon>Apocrita</taxon>
        <taxon>Aculeata</taxon>
        <taxon>Formicoidea</taxon>
        <taxon>Formicidae</taxon>
        <taxon>Myrmicinae</taxon>
        <taxon>Cardiocondyla</taxon>
    </lineage>
</organism>
<gene>
    <name evidence="1" type="ORF">PUN28_014609</name>
</gene>